<dbReference type="PANTHER" id="PTHR48075">
    <property type="entry name" value="3-HYDROXYACYL-COA DEHYDROGENASE FAMILY PROTEIN"/>
    <property type="match status" value="1"/>
</dbReference>
<dbReference type="EMBL" id="UINC01023365">
    <property type="protein sequence ID" value="SVA94874.1"/>
    <property type="molecule type" value="Genomic_DNA"/>
</dbReference>
<evidence type="ECO:0000313" key="6">
    <source>
        <dbReference type="EMBL" id="SVA94874.1"/>
    </source>
</evidence>
<dbReference type="SUPFAM" id="SSF48179">
    <property type="entry name" value="6-phosphogluconate dehydrogenase C-terminal domain-like"/>
    <property type="match status" value="2"/>
</dbReference>
<reference evidence="6" key="1">
    <citation type="submission" date="2018-05" db="EMBL/GenBank/DDBJ databases">
        <authorList>
            <person name="Lanie J.A."/>
            <person name="Ng W.-L."/>
            <person name="Kazmierczak K.M."/>
            <person name="Andrzejewski T.M."/>
            <person name="Davidsen T.M."/>
            <person name="Wayne K.J."/>
            <person name="Tettelin H."/>
            <person name="Glass J.I."/>
            <person name="Rusch D."/>
            <person name="Podicherti R."/>
            <person name="Tsui H.-C.T."/>
            <person name="Winkler M.E."/>
        </authorList>
    </citation>
    <scope>NUCLEOTIDE SEQUENCE</scope>
</reference>
<dbReference type="PANTHER" id="PTHR48075:SF7">
    <property type="entry name" value="3-HYDROXYACYL-COA DEHYDROGENASE-RELATED"/>
    <property type="match status" value="1"/>
</dbReference>
<name>A0A382A0K4_9ZZZZ</name>
<evidence type="ECO:0000259" key="5">
    <source>
        <dbReference type="Pfam" id="PF16113"/>
    </source>
</evidence>
<dbReference type="Pfam" id="PF00725">
    <property type="entry name" value="3HCDH"/>
    <property type="match status" value="1"/>
</dbReference>
<feature type="domain" description="Enoyl-CoA hydratase/isomerase" evidence="5">
    <location>
        <begin position="484"/>
        <end position="610"/>
    </location>
</feature>
<feature type="domain" description="3-hydroxyacyl-CoA dehydrogenase C-terminal" evidence="3">
    <location>
        <begin position="187"/>
        <end position="286"/>
    </location>
</feature>
<dbReference type="SUPFAM" id="SSF51735">
    <property type="entry name" value="NAD(P)-binding Rossmann-fold domains"/>
    <property type="match status" value="1"/>
</dbReference>
<evidence type="ECO:0000259" key="4">
    <source>
        <dbReference type="Pfam" id="PF02737"/>
    </source>
</evidence>
<evidence type="ECO:0008006" key="7">
    <source>
        <dbReference type="Google" id="ProtNLM"/>
    </source>
</evidence>
<dbReference type="GO" id="GO:0016616">
    <property type="term" value="F:oxidoreductase activity, acting on the CH-OH group of donors, NAD or NADP as acceptor"/>
    <property type="evidence" value="ECO:0007669"/>
    <property type="project" value="InterPro"/>
</dbReference>
<evidence type="ECO:0000256" key="1">
    <source>
        <dbReference type="ARBA" id="ARBA00023002"/>
    </source>
</evidence>
<keyword evidence="1" id="KW-0560">Oxidoreductase</keyword>
<feature type="domain" description="3-hydroxyacyl-CoA dehydrogenase NAD binding" evidence="4">
    <location>
        <begin position="7"/>
        <end position="184"/>
    </location>
</feature>
<evidence type="ECO:0000256" key="2">
    <source>
        <dbReference type="ARBA" id="ARBA00023027"/>
    </source>
</evidence>
<dbReference type="Pfam" id="PF02737">
    <property type="entry name" value="3HCDH_N"/>
    <property type="match status" value="1"/>
</dbReference>
<proteinExistence type="predicted"/>
<dbReference type="GO" id="GO:0006631">
    <property type="term" value="P:fatty acid metabolic process"/>
    <property type="evidence" value="ECO:0007669"/>
    <property type="project" value="InterPro"/>
</dbReference>
<accession>A0A382A0K4</accession>
<dbReference type="Pfam" id="PF16113">
    <property type="entry name" value="ECH_2"/>
    <property type="match status" value="1"/>
</dbReference>
<evidence type="ECO:0000259" key="3">
    <source>
        <dbReference type="Pfam" id="PF00725"/>
    </source>
</evidence>
<keyword evidence="2" id="KW-0520">NAD</keyword>
<organism evidence="6">
    <name type="scientific">marine metagenome</name>
    <dbReference type="NCBI Taxonomy" id="408172"/>
    <lineage>
        <taxon>unclassified sequences</taxon>
        <taxon>metagenomes</taxon>
        <taxon>ecological metagenomes</taxon>
    </lineage>
</organism>
<sequence length="670" mass="73581">MNQSIDKVAVLGAGVMGAQIAGHFANAGIPGLLYDINQELAQKGVDGLTKMKPAPLYKPKNADLVEPCNYDEHLKKLNEVDLVIEAVAERLDIKHAVYNNIIPHLKESVIMTSNTSGIPLSDLISVLPAHLKKRFMITHFFNPPRYMRLLELIKGPDTDEAVYEMIAEFGEDVLGKGIVHAKDTPNFIGNRIGVLGMSVTMNTAMKNGLTVEEVDKLTGTVIGRPKSATFRTADVVGLDTMINVSNTSFENLPDDEEREEFKIPAFLQKLVDDGNLGAKTKAGFYKKTDEGILSVDLKTGEYGPQKKVRFDGFRLAKDRQTPNEKLKAMAYSDDKGGKFFWEILSRTLIYSANRLPEISDDIINIDNAMKWGYGWESGPFEVWDGIGVRESVERMEKEGRKVPQWVNDMLASGRESFYEIKDGNRTYFDVLSSTVKTEEQSEKSINLNLHKTGGNIIKKDWSASLIDLGDGVLNVEFHSILQPTLNPIDGSLGQTISDGMDLLEADKYQALVIGHQGANFCAGANLANMIQAIEASAWDQMNDTIKQLQDLTQRIRFSKAPVVAAPHHLTLGGGFELIAPAAHRVAAGELYIGAVEVGVGLIPGAGGNLRLILNLMENSGKGRINSFQVAQKAFETIGFAKVATSADEAKFLGYLLKSDTVIINNDHRIL</sequence>
<dbReference type="Gene3D" id="3.90.226.10">
    <property type="entry name" value="2-enoyl-CoA Hydratase, Chain A, domain 1"/>
    <property type="match status" value="1"/>
</dbReference>
<dbReference type="GO" id="GO:0070403">
    <property type="term" value="F:NAD+ binding"/>
    <property type="evidence" value="ECO:0007669"/>
    <property type="project" value="InterPro"/>
</dbReference>
<feature type="non-terminal residue" evidence="6">
    <location>
        <position position="670"/>
    </location>
</feature>
<dbReference type="Gene3D" id="1.10.1040.50">
    <property type="match status" value="1"/>
</dbReference>
<protein>
    <recommendedName>
        <fullName evidence="7">3-hydroxyacyl-CoA dehydrogenase</fullName>
    </recommendedName>
</protein>
<dbReference type="AlphaFoldDB" id="A0A382A0K4"/>
<gene>
    <name evidence="6" type="ORF">METZ01_LOCUS147728</name>
</gene>
<dbReference type="InterPro" id="IPR006176">
    <property type="entry name" value="3-OHacyl-CoA_DH_NAD-bd"/>
</dbReference>
<dbReference type="CDD" id="cd06558">
    <property type="entry name" value="crotonase-like"/>
    <property type="match status" value="1"/>
</dbReference>
<dbReference type="InterPro" id="IPR036291">
    <property type="entry name" value="NAD(P)-bd_dom_sf"/>
</dbReference>
<dbReference type="InterPro" id="IPR008927">
    <property type="entry name" value="6-PGluconate_DH-like_C_sf"/>
</dbReference>
<dbReference type="InterPro" id="IPR045004">
    <property type="entry name" value="ECH_dom"/>
</dbReference>
<dbReference type="InterPro" id="IPR029045">
    <property type="entry name" value="ClpP/crotonase-like_dom_sf"/>
</dbReference>
<dbReference type="Gene3D" id="3.40.50.720">
    <property type="entry name" value="NAD(P)-binding Rossmann-like Domain"/>
    <property type="match status" value="1"/>
</dbReference>
<dbReference type="InterPro" id="IPR006108">
    <property type="entry name" value="3HC_DH_C"/>
</dbReference>
<dbReference type="SUPFAM" id="SSF52096">
    <property type="entry name" value="ClpP/crotonase"/>
    <property type="match status" value="1"/>
</dbReference>